<keyword evidence="1" id="KW-0812">Transmembrane</keyword>
<evidence type="ECO:0000313" key="3">
    <source>
        <dbReference type="Proteomes" id="UP000624244"/>
    </source>
</evidence>
<sequence length="238" mass="26645">MLRFDIILKLALVPSILYLLISVVSVALTTHYWILTDWVVSRGVLVKTSEFDERARQFVTDATIVYFTDADTDATIVSGCLNLAAAVIAIIAWSTLRKPGMDALINSTVRRFWILSLVFMSLAGAVMAIVSLALHYTKLGNDRWGCTQERLMMSGKMNTNVYCTREMAACRFQPEFVTGRDKQNASVACNEATVVKWMQIILLLLGLTVLSMFSLQAYLRRTSRETRLMGQGALTEKI</sequence>
<feature type="transmembrane region" description="Helical" evidence="1">
    <location>
        <begin position="12"/>
        <end position="34"/>
    </location>
</feature>
<keyword evidence="1" id="KW-0472">Membrane</keyword>
<proteinExistence type="predicted"/>
<keyword evidence="1" id="KW-1133">Transmembrane helix</keyword>
<dbReference type="EMBL" id="WNKQ01000014">
    <property type="protein sequence ID" value="KAF5847024.1"/>
    <property type="molecule type" value="Genomic_DNA"/>
</dbReference>
<feature type="transmembrane region" description="Helical" evidence="1">
    <location>
        <begin position="200"/>
        <end position="219"/>
    </location>
</feature>
<evidence type="ECO:0000256" key="1">
    <source>
        <dbReference type="SAM" id="Phobius"/>
    </source>
</evidence>
<name>A0A8H5ZF12_COCSA</name>
<evidence type="ECO:0000313" key="2">
    <source>
        <dbReference type="EMBL" id="KAF5847024.1"/>
    </source>
</evidence>
<gene>
    <name evidence="2" type="ORF">GGP41_003340</name>
</gene>
<feature type="transmembrane region" description="Helical" evidence="1">
    <location>
        <begin position="76"/>
        <end position="96"/>
    </location>
</feature>
<dbReference type="OMA" id="YCTREMA"/>
<dbReference type="Proteomes" id="UP000624244">
    <property type="component" value="Unassembled WGS sequence"/>
</dbReference>
<feature type="transmembrane region" description="Helical" evidence="1">
    <location>
        <begin position="112"/>
        <end position="134"/>
    </location>
</feature>
<reference evidence="2" key="1">
    <citation type="submission" date="2019-11" db="EMBL/GenBank/DDBJ databases">
        <title>Bipolaris sorokiniana Genome sequencing.</title>
        <authorList>
            <person name="Wang H."/>
        </authorList>
    </citation>
    <scope>NUCLEOTIDE SEQUENCE</scope>
</reference>
<accession>A0A8H5ZF12</accession>
<protein>
    <submittedName>
        <fullName evidence="2">Uncharacterized protein</fullName>
    </submittedName>
</protein>
<comment type="caution">
    <text evidence="2">The sequence shown here is derived from an EMBL/GenBank/DDBJ whole genome shotgun (WGS) entry which is preliminary data.</text>
</comment>
<dbReference type="AlphaFoldDB" id="A0A8H5ZF12"/>
<organism evidence="2 3">
    <name type="scientific">Cochliobolus sativus</name>
    <name type="common">Common root rot and spot blotch fungus</name>
    <name type="synonym">Bipolaris sorokiniana</name>
    <dbReference type="NCBI Taxonomy" id="45130"/>
    <lineage>
        <taxon>Eukaryota</taxon>
        <taxon>Fungi</taxon>
        <taxon>Dikarya</taxon>
        <taxon>Ascomycota</taxon>
        <taxon>Pezizomycotina</taxon>
        <taxon>Dothideomycetes</taxon>
        <taxon>Pleosporomycetidae</taxon>
        <taxon>Pleosporales</taxon>
        <taxon>Pleosporineae</taxon>
        <taxon>Pleosporaceae</taxon>
        <taxon>Bipolaris</taxon>
    </lineage>
</organism>